<accession>A0A3R7PC96</accession>
<organism evidence="2 3">
    <name type="scientific">Trypanosoma conorhini</name>
    <dbReference type="NCBI Taxonomy" id="83891"/>
    <lineage>
        <taxon>Eukaryota</taxon>
        <taxon>Discoba</taxon>
        <taxon>Euglenozoa</taxon>
        <taxon>Kinetoplastea</taxon>
        <taxon>Metakinetoplastina</taxon>
        <taxon>Trypanosomatida</taxon>
        <taxon>Trypanosomatidae</taxon>
        <taxon>Trypanosoma</taxon>
    </lineage>
</organism>
<protein>
    <submittedName>
        <fullName evidence="2">Uncharacterized protein</fullName>
    </submittedName>
</protein>
<dbReference type="AlphaFoldDB" id="A0A3R7PC96"/>
<evidence type="ECO:0000313" key="2">
    <source>
        <dbReference type="EMBL" id="RNF21243.1"/>
    </source>
</evidence>
<dbReference type="RefSeq" id="XP_029229462.1">
    <property type="nucleotide sequence ID" value="XM_029370477.1"/>
</dbReference>
<comment type="caution">
    <text evidence="2">The sequence shown here is derived from an EMBL/GenBank/DDBJ whole genome shotgun (WGS) entry which is preliminary data.</text>
</comment>
<feature type="compositionally biased region" description="Low complexity" evidence="1">
    <location>
        <begin position="246"/>
        <end position="257"/>
    </location>
</feature>
<feature type="compositionally biased region" description="Low complexity" evidence="1">
    <location>
        <begin position="271"/>
        <end position="282"/>
    </location>
</feature>
<proteinExistence type="predicted"/>
<keyword evidence="3" id="KW-1185">Reference proteome</keyword>
<dbReference type="EMBL" id="MKKU01000161">
    <property type="protein sequence ID" value="RNF21243.1"/>
    <property type="molecule type" value="Genomic_DNA"/>
</dbReference>
<reference evidence="2 3" key="1">
    <citation type="journal article" date="2018" name="BMC Genomics">
        <title>Genomic comparison of Trypanosoma conorhini and Trypanosoma rangeli to Trypanosoma cruzi strains of high and low virulence.</title>
        <authorList>
            <person name="Bradwell K.R."/>
            <person name="Koparde V.N."/>
            <person name="Matveyev A.V."/>
            <person name="Serrano M.G."/>
            <person name="Alves J.M."/>
            <person name="Parikh H."/>
            <person name="Huang B."/>
            <person name="Lee V."/>
            <person name="Espinosa-Alvarez O."/>
            <person name="Ortiz P.A."/>
            <person name="Costa-Martins A.G."/>
            <person name="Teixeira M.M."/>
            <person name="Buck G.A."/>
        </authorList>
    </citation>
    <scope>NUCLEOTIDE SEQUENCE [LARGE SCALE GENOMIC DNA]</scope>
    <source>
        <strain evidence="2 3">025E</strain>
    </source>
</reference>
<dbReference type="OrthoDB" id="251513at2759"/>
<dbReference type="GeneID" id="40317170"/>
<evidence type="ECO:0000256" key="1">
    <source>
        <dbReference type="SAM" id="MobiDB-lite"/>
    </source>
</evidence>
<gene>
    <name evidence="2" type="ORF">Tco025E_03559</name>
</gene>
<dbReference type="Proteomes" id="UP000284403">
    <property type="component" value="Unassembled WGS sequence"/>
</dbReference>
<sequence length="338" mass="36831">MSEVQNWAAEGHNVTFSRSSEAVLGPPPVYEDICCFVAEYSGRLPRNVFTGTAPYEYTGCDYALILYAIMPSKCIDLSSLCWSTTPLPAQLEANLAVFCEGSRGLQLCDAPLSSLQQHCLQCSPACIVHHIKVQHWLFVLSQRFPPEESFDAVTLRMQLRHAQLGEPRLAASDACSYAHATVAGRGGDDAFSFPSLHCHGIWEAPAVAAPERAECDNTAISEAAEANKKHGSGGDNGLQRKPCRSAARPWRTTAPAAKSAPLQISRTSHASQPSSSGCGNSSRAKCHNVALQWNETEGRRLQLREDLVRARESLQCTLFATGTIDFESVLSLLQQKRQ</sequence>
<evidence type="ECO:0000313" key="3">
    <source>
        <dbReference type="Proteomes" id="UP000284403"/>
    </source>
</evidence>
<name>A0A3R7PC96_9TRYP</name>
<feature type="region of interest" description="Disordered" evidence="1">
    <location>
        <begin position="226"/>
        <end position="282"/>
    </location>
</feature>